<accession>A0ABM3GNZ2</accession>
<dbReference type="PANTHER" id="PTHR45532">
    <property type="entry name" value="WD REPEAT-CONTAINING PROTEIN 97"/>
    <property type="match status" value="1"/>
</dbReference>
<gene>
    <name evidence="2" type="primary">LOC107219060</name>
</gene>
<keyword evidence="1" id="KW-1185">Reference proteome</keyword>
<dbReference type="GeneID" id="107219060"/>
<reference evidence="2" key="1">
    <citation type="submission" date="2025-08" db="UniProtKB">
        <authorList>
            <consortium name="RefSeq"/>
        </authorList>
    </citation>
    <scope>IDENTIFICATION</scope>
    <source>
        <tissue evidence="2">Thorax and Abdomen</tissue>
    </source>
</reference>
<dbReference type="RefSeq" id="XP_046601981.1">
    <property type="nucleotide sequence ID" value="XM_046746025.1"/>
</dbReference>
<sequence>MDNTIRLWDHQNIPIKVLEINTCANSIAFSSQRGDIVFGAGRHLYRISYCHYLSPKYRARILMNGIPEENEEEMIPENKDYRVYESIVDREFLLHPVSSAPLGSLDISDGDAPRLELMIQGQMCAQLRRRDQDVISIEKGEIKAVKLVTGKSLMNQEAWEKYLDDILGRSNKTSTEVPPYDVWAMVEKYKTVKRYYNKPGIFKMFYGYSIEKFPEYPGAVPDEVQHPHLRLFGFLPNSVIYKLFDIEDVEPPPPVPEPQPLLKYEYPPEFLLDQLHETNSSRLDSNVEMTPSQLINLTNVNDIDSETTVLRVSVPVDQNPFVKAAQSVSQYRYNSKMKRCRTRRAYHDHVDKKKTCVKKTLKRKNKPRGKKLGIPLLWTVREEFSNIDDLARLGIKEIVLQLESIKQTIKNNYGSISTLHDNKIKDTLMVLLARFVNSPSSFSVILNLLNVIPVNNIDIIGFLCTIFIITSRRIIRKSVLKYLKNHGLRNPQKVLAKQLLMVKKVTDTTNLFEVKKFVSRMISDWIYTLERHVVLIAKDIKCSDNFEHVRSAVKKEGNPLAAERLKKGRNLDAIDFKDNECAKEIDQMYEKWCHTDMHDGCVTWKDLNEEIVVSPIEGINYFCEMNIEFSNTPKDPQQSSQHICGRHSKCKASQVRSTYTK</sequence>
<evidence type="ECO:0000313" key="2">
    <source>
        <dbReference type="RefSeq" id="XP_046601981.1"/>
    </source>
</evidence>
<name>A0ABM3GNZ2_NEOLC</name>
<organism evidence="1 2">
    <name type="scientific">Neodiprion lecontei</name>
    <name type="common">Redheaded pine sawfly</name>
    <dbReference type="NCBI Taxonomy" id="441921"/>
    <lineage>
        <taxon>Eukaryota</taxon>
        <taxon>Metazoa</taxon>
        <taxon>Ecdysozoa</taxon>
        <taxon>Arthropoda</taxon>
        <taxon>Hexapoda</taxon>
        <taxon>Insecta</taxon>
        <taxon>Pterygota</taxon>
        <taxon>Neoptera</taxon>
        <taxon>Endopterygota</taxon>
        <taxon>Hymenoptera</taxon>
        <taxon>Tenthredinoidea</taxon>
        <taxon>Diprionidae</taxon>
        <taxon>Diprioninae</taxon>
        <taxon>Neodiprion</taxon>
    </lineage>
</organism>
<dbReference type="Proteomes" id="UP000829291">
    <property type="component" value="Chromosome 7"/>
</dbReference>
<evidence type="ECO:0000313" key="1">
    <source>
        <dbReference type="Proteomes" id="UP000829291"/>
    </source>
</evidence>
<proteinExistence type="predicted"/>
<dbReference type="PANTHER" id="PTHR45532:SF1">
    <property type="entry name" value="WD REPEAT-CONTAINING PROTEIN 97"/>
    <property type="match status" value="1"/>
</dbReference>
<protein>
    <submittedName>
        <fullName evidence="2">Uncharacterized protein LOC107219060</fullName>
    </submittedName>
</protein>